<dbReference type="InterPro" id="IPR013785">
    <property type="entry name" value="Aldolase_TIM"/>
</dbReference>
<accession>A0A1G2QCS3</accession>
<dbReference type="GO" id="GO:1901135">
    <property type="term" value="P:carbohydrate derivative metabolic process"/>
    <property type="evidence" value="ECO:0007669"/>
    <property type="project" value="UniProtKB-ARBA"/>
</dbReference>
<keyword evidence="6" id="KW-0862">Zinc</keyword>
<proteinExistence type="predicted"/>
<dbReference type="Gene3D" id="3.20.20.70">
    <property type="entry name" value="Aldolase class I"/>
    <property type="match status" value="1"/>
</dbReference>
<organism evidence="11 12">
    <name type="scientific">Candidatus Vogelbacteria bacterium RIFOXYD1_FULL_44_32</name>
    <dbReference type="NCBI Taxonomy" id="1802438"/>
    <lineage>
        <taxon>Bacteria</taxon>
        <taxon>Candidatus Vogeliibacteriota</taxon>
    </lineage>
</organism>
<evidence type="ECO:0000256" key="5">
    <source>
        <dbReference type="ARBA" id="ARBA00022723"/>
    </source>
</evidence>
<protein>
    <recommendedName>
        <fullName evidence="13">Ribulose-phosphate 3-epimerase</fullName>
    </recommendedName>
</protein>
<comment type="subunit">
    <text evidence="4">Homodimer.</text>
</comment>
<gene>
    <name evidence="11" type="ORF">A2571_03200</name>
</gene>
<evidence type="ECO:0000256" key="7">
    <source>
        <dbReference type="ARBA" id="ARBA00023004"/>
    </source>
</evidence>
<evidence type="ECO:0008006" key="13">
    <source>
        <dbReference type="Google" id="ProtNLM"/>
    </source>
</evidence>
<reference evidence="11 12" key="1">
    <citation type="journal article" date="2016" name="Nat. Commun.">
        <title>Thousands of microbial genomes shed light on interconnected biogeochemical processes in an aquifer system.</title>
        <authorList>
            <person name="Anantharaman K."/>
            <person name="Brown C.T."/>
            <person name="Hug L.A."/>
            <person name="Sharon I."/>
            <person name="Castelle C.J."/>
            <person name="Probst A.J."/>
            <person name="Thomas B.C."/>
            <person name="Singh A."/>
            <person name="Wilkins M.J."/>
            <person name="Karaoz U."/>
            <person name="Brodie E.L."/>
            <person name="Williams K.H."/>
            <person name="Hubbard S.S."/>
            <person name="Banfield J.F."/>
        </authorList>
    </citation>
    <scope>NUCLEOTIDE SEQUENCE [LARGE SCALE GENOMIC DNA]</scope>
</reference>
<evidence type="ECO:0000256" key="10">
    <source>
        <dbReference type="ARBA" id="ARBA00023277"/>
    </source>
</evidence>
<keyword evidence="5" id="KW-0479">Metal-binding</keyword>
<evidence type="ECO:0000313" key="11">
    <source>
        <dbReference type="EMBL" id="OHA58238.1"/>
    </source>
</evidence>
<dbReference type="EMBL" id="MHTJ01000004">
    <property type="protein sequence ID" value="OHA58238.1"/>
    <property type="molecule type" value="Genomic_DNA"/>
</dbReference>
<dbReference type="FunFam" id="3.20.20.70:FF:000191">
    <property type="entry name" value="ribulose-phosphate 3-epimerase isoform X2"/>
    <property type="match status" value="1"/>
</dbReference>
<name>A0A1G2QCS3_9BACT</name>
<evidence type="ECO:0000256" key="1">
    <source>
        <dbReference type="ARBA" id="ARBA00001936"/>
    </source>
</evidence>
<comment type="cofactor">
    <cofactor evidence="3">
        <name>Fe(2+)</name>
        <dbReference type="ChEBI" id="CHEBI:29033"/>
    </cofactor>
</comment>
<dbReference type="STRING" id="1802438.A2571_03200"/>
<sequence length="209" mass="22922">MIEITPAILSNTWGDIADKIKEIGDATTWVQIDVCDGHFVPNITWGAPDDLELLDGKAKIEIHLMVERPEEVVAVWMNVADRLVVHLEATEKIEDLVDAFQSTNVKLGLALLVETPIDDVVPYVDKIDVVQLMGIKKIGFQGEKFDPLVLEKIKELRAKAPNTKIQIDGGINLATGRDCVAAGADTLVVGSTLWESGDVVDMIHKFKAL</sequence>
<dbReference type="Proteomes" id="UP000177043">
    <property type="component" value="Unassembled WGS sequence"/>
</dbReference>
<dbReference type="InterPro" id="IPR011060">
    <property type="entry name" value="RibuloseP-bd_barrel"/>
</dbReference>
<comment type="cofactor">
    <cofactor evidence="2">
        <name>Zn(2+)</name>
        <dbReference type="ChEBI" id="CHEBI:29105"/>
    </cofactor>
</comment>
<dbReference type="GO" id="GO:0046496">
    <property type="term" value="P:nicotinamide nucleotide metabolic process"/>
    <property type="evidence" value="ECO:0007669"/>
    <property type="project" value="UniProtKB-ARBA"/>
</dbReference>
<evidence type="ECO:0000256" key="3">
    <source>
        <dbReference type="ARBA" id="ARBA00001954"/>
    </source>
</evidence>
<evidence type="ECO:0000256" key="8">
    <source>
        <dbReference type="ARBA" id="ARBA00023211"/>
    </source>
</evidence>
<evidence type="ECO:0000256" key="4">
    <source>
        <dbReference type="ARBA" id="ARBA00011738"/>
    </source>
</evidence>
<dbReference type="AlphaFoldDB" id="A0A1G2QCS3"/>
<evidence type="ECO:0000313" key="12">
    <source>
        <dbReference type="Proteomes" id="UP000177043"/>
    </source>
</evidence>
<comment type="caution">
    <text evidence="11">The sequence shown here is derived from an EMBL/GenBank/DDBJ whole genome shotgun (WGS) entry which is preliminary data.</text>
</comment>
<keyword evidence="8" id="KW-0464">Manganese</keyword>
<keyword evidence="10" id="KW-0119">Carbohydrate metabolism</keyword>
<keyword evidence="9" id="KW-0413">Isomerase</keyword>
<keyword evidence="7" id="KW-0408">Iron</keyword>
<evidence type="ECO:0000256" key="2">
    <source>
        <dbReference type="ARBA" id="ARBA00001947"/>
    </source>
</evidence>
<dbReference type="CDD" id="cd00429">
    <property type="entry name" value="RPE"/>
    <property type="match status" value="1"/>
</dbReference>
<dbReference type="PANTHER" id="PTHR11749">
    <property type="entry name" value="RIBULOSE-5-PHOSPHATE-3-EPIMERASE"/>
    <property type="match status" value="1"/>
</dbReference>
<dbReference type="GO" id="GO:0016857">
    <property type="term" value="F:racemase and epimerase activity, acting on carbohydrates and derivatives"/>
    <property type="evidence" value="ECO:0007669"/>
    <property type="project" value="InterPro"/>
</dbReference>
<dbReference type="GO" id="GO:0005975">
    <property type="term" value="P:carbohydrate metabolic process"/>
    <property type="evidence" value="ECO:0007669"/>
    <property type="project" value="InterPro"/>
</dbReference>
<evidence type="ECO:0000256" key="6">
    <source>
        <dbReference type="ARBA" id="ARBA00022833"/>
    </source>
</evidence>
<dbReference type="Pfam" id="PF00834">
    <property type="entry name" value="Ribul_P_3_epim"/>
    <property type="match status" value="1"/>
</dbReference>
<dbReference type="InterPro" id="IPR000056">
    <property type="entry name" value="Ribul_P_3_epim-like"/>
</dbReference>
<dbReference type="SUPFAM" id="SSF51366">
    <property type="entry name" value="Ribulose-phoshate binding barrel"/>
    <property type="match status" value="1"/>
</dbReference>
<comment type="cofactor">
    <cofactor evidence="1">
        <name>Mn(2+)</name>
        <dbReference type="ChEBI" id="CHEBI:29035"/>
    </cofactor>
</comment>
<dbReference type="GO" id="GO:0046872">
    <property type="term" value="F:metal ion binding"/>
    <property type="evidence" value="ECO:0007669"/>
    <property type="project" value="UniProtKB-KW"/>
</dbReference>
<evidence type="ECO:0000256" key="9">
    <source>
        <dbReference type="ARBA" id="ARBA00023235"/>
    </source>
</evidence>
<dbReference type="GO" id="GO:0006163">
    <property type="term" value="P:purine nucleotide metabolic process"/>
    <property type="evidence" value="ECO:0007669"/>
    <property type="project" value="UniProtKB-ARBA"/>
</dbReference>
<dbReference type="GO" id="GO:0006091">
    <property type="term" value="P:generation of precursor metabolites and energy"/>
    <property type="evidence" value="ECO:0007669"/>
    <property type="project" value="UniProtKB-ARBA"/>
</dbReference>